<dbReference type="CDD" id="cd22268">
    <property type="entry name" value="DPBB_RlpA-like"/>
    <property type="match status" value="1"/>
</dbReference>
<dbReference type="InterPro" id="IPR012997">
    <property type="entry name" value="RplA"/>
</dbReference>
<keyword evidence="8" id="KW-1185">Reference proteome</keyword>
<dbReference type="InterPro" id="IPR009009">
    <property type="entry name" value="RlpA-like_DPBB"/>
</dbReference>
<evidence type="ECO:0000259" key="6">
    <source>
        <dbReference type="PROSITE" id="PS51724"/>
    </source>
</evidence>
<dbReference type="RefSeq" id="WP_245120809.1">
    <property type="nucleotide sequence ID" value="NZ_CP095061.1"/>
</dbReference>
<dbReference type="SUPFAM" id="SSF110997">
    <property type="entry name" value="Sporulation related repeat"/>
    <property type="match status" value="1"/>
</dbReference>
<feature type="domain" description="SPOR" evidence="6">
    <location>
        <begin position="191"/>
        <end position="272"/>
    </location>
</feature>
<sequence length="275" mass="29460" precursor="true">MNLTLRLSASSFLAVLYFSALSFFVSEAHAMRPGFEDDKNPALAARRAAVLRGRASWYGRDHQGMRTSSGERFDRNKFTCAHKTLPFGTKLRVTNPATQASVVVRVSDRGPFRHQRILDLSEIAARPLGIVDQGAVSVLAEIVPDDTPLGPTNAPADLALLADDPSITTEAGLHTDIRTGATEADDIAILPEPAATYVVQAGTFGDVRNAQAMMNRIQGLDPKLLVTTVATNTADGKTLNRVVVGRFATPAEAKAVCQRLVKVGVTGIVRQGENL</sequence>
<proteinExistence type="inferred from homology"/>
<evidence type="ECO:0000313" key="8">
    <source>
        <dbReference type="Proteomes" id="UP000830401"/>
    </source>
</evidence>
<protein>
    <recommendedName>
        <fullName evidence="4">Probable endolytic peptidoglycan transglycosylase RlpA</fullName>
        <ecNumber evidence="4">4.2.2.-</ecNumber>
    </recommendedName>
</protein>
<feature type="chain" id="PRO_5044898911" description="Probable endolytic peptidoglycan transglycosylase RlpA" evidence="4">
    <location>
        <begin position="31"/>
        <end position="275"/>
    </location>
</feature>
<dbReference type="Pfam" id="PF05036">
    <property type="entry name" value="SPOR"/>
    <property type="match status" value="1"/>
</dbReference>
<name>A0ABY4G6R4_9BACT</name>
<accession>A0ABY4G6R4</accession>
<dbReference type="PROSITE" id="PS51724">
    <property type="entry name" value="SPOR"/>
    <property type="match status" value="1"/>
</dbReference>
<dbReference type="Gene3D" id="2.40.40.10">
    <property type="entry name" value="RlpA-like domain"/>
    <property type="match status" value="1"/>
</dbReference>
<dbReference type="InterPro" id="IPR007730">
    <property type="entry name" value="SPOR-like_dom"/>
</dbReference>
<evidence type="ECO:0000256" key="3">
    <source>
        <dbReference type="ARBA" id="ARBA00023316"/>
    </source>
</evidence>
<comment type="function">
    <text evidence="4">Lytic transglycosylase with a strong preference for naked glycan strands that lack stem peptides.</text>
</comment>
<organism evidence="7 8">
    <name type="scientific">Hymenobacter volaticus</name>
    <dbReference type="NCBI Taxonomy" id="2932254"/>
    <lineage>
        <taxon>Bacteria</taxon>
        <taxon>Pseudomonadati</taxon>
        <taxon>Bacteroidota</taxon>
        <taxon>Cytophagia</taxon>
        <taxon>Cytophagales</taxon>
        <taxon>Hymenobacteraceae</taxon>
        <taxon>Hymenobacter</taxon>
    </lineage>
</organism>
<evidence type="ECO:0000256" key="2">
    <source>
        <dbReference type="ARBA" id="ARBA00023239"/>
    </source>
</evidence>
<evidence type="ECO:0000256" key="1">
    <source>
        <dbReference type="ARBA" id="ARBA00022729"/>
    </source>
</evidence>
<dbReference type="PANTHER" id="PTHR34183:SF8">
    <property type="entry name" value="ENDOLYTIC PEPTIDOGLYCAN TRANSGLYCOSYLASE RLPA-RELATED"/>
    <property type="match status" value="1"/>
</dbReference>
<dbReference type="Proteomes" id="UP000830401">
    <property type="component" value="Chromosome"/>
</dbReference>
<evidence type="ECO:0000256" key="4">
    <source>
        <dbReference type="HAMAP-Rule" id="MF_02071"/>
    </source>
</evidence>
<keyword evidence="2 4" id="KW-0456">Lyase</keyword>
<keyword evidence="3 4" id="KW-0961">Cell wall biogenesis/degradation</keyword>
<gene>
    <name evidence="4" type="primary">rlpA</name>
    <name evidence="7" type="ORF">MUN86_01190</name>
</gene>
<dbReference type="NCBIfam" id="TIGR00413">
    <property type="entry name" value="rlpA"/>
    <property type="match status" value="1"/>
</dbReference>
<evidence type="ECO:0000256" key="5">
    <source>
        <dbReference type="RuleBase" id="RU003495"/>
    </source>
</evidence>
<dbReference type="EMBL" id="CP095061">
    <property type="protein sequence ID" value="UOQ66576.1"/>
    <property type="molecule type" value="Genomic_DNA"/>
</dbReference>
<feature type="signal peptide" evidence="4">
    <location>
        <begin position="1"/>
        <end position="30"/>
    </location>
</feature>
<comment type="similarity">
    <text evidence="4 5">Belongs to the RlpA family.</text>
</comment>
<dbReference type="PANTHER" id="PTHR34183">
    <property type="entry name" value="ENDOLYTIC PEPTIDOGLYCAN TRANSGLYCOSYLASE RLPA"/>
    <property type="match status" value="1"/>
</dbReference>
<dbReference type="InterPro" id="IPR036680">
    <property type="entry name" value="SPOR-like_sf"/>
</dbReference>
<dbReference type="InterPro" id="IPR034718">
    <property type="entry name" value="RlpA"/>
</dbReference>
<reference evidence="7" key="1">
    <citation type="submission" date="2022-04" db="EMBL/GenBank/DDBJ databases">
        <title>Hymenobacter sp. isolated from the air.</title>
        <authorList>
            <person name="Won M."/>
            <person name="Lee C.-M."/>
            <person name="Woen H.-Y."/>
            <person name="Kwon S.-W."/>
        </authorList>
    </citation>
    <scope>NUCLEOTIDE SEQUENCE</scope>
    <source>
        <strain evidence="7">5420S-77</strain>
    </source>
</reference>
<keyword evidence="1 4" id="KW-0732">Signal</keyword>
<evidence type="ECO:0000313" key="7">
    <source>
        <dbReference type="EMBL" id="UOQ66576.1"/>
    </source>
</evidence>
<dbReference type="SUPFAM" id="SSF50685">
    <property type="entry name" value="Barwin-like endoglucanases"/>
    <property type="match status" value="1"/>
</dbReference>
<dbReference type="EC" id="4.2.2.-" evidence="4"/>
<dbReference type="HAMAP" id="MF_02071">
    <property type="entry name" value="RlpA"/>
    <property type="match status" value="1"/>
</dbReference>
<dbReference type="Pfam" id="PF03330">
    <property type="entry name" value="DPBB_1"/>
    <property type="match status" value="1"/>
</dbReference>
<dbReference type="Gene3D" id="3.30.70.1070">
    <property type="entry name" value="Sporulation related repeat"/>
    <property type="match status" value="1"/>
</dbReference>
<dbReference type="InterPro" id="IPR036908">
    <property type="entry name" value="RlpA-like_sf"/>
</dbReference>